<evidence type="ECO:0000313" key="3">
    <source>
        <dbReference type="Proteomes" id="UP000639606"/>
    </source>
</evidence>
<feature type="transmembrane region" description="Helical" evidence="1">
    <location>
        <begin position="41"/>
        <end position="62"/>
    </location>
</feature>
<sequence>MRPRAKDTPEIHLACLLGALCATGFLLVGVVQWQVESDSSWIRFPALVAVLELLVVAGLATGVRQARPAGLAVFALGALAHLLTVLGQGPVWLRVVAALLSALHVFVVVLLNTKPAREHFGGR</sequence>
<dbReference type="Proteomes" id="UP000639606">
    <property type="component" value="Unassembled WGS sequence"/>
</dbReference>
<keyword evidence="1" id="KW-0472">Membrane</keyword>
<reference evidence="2" key="2">
    <citation type="submission" date="2020-09" db="EMBL/GenBank/DDBJ databases">
        <authorList>
            <person name="Sun Q."/>
            <person name="Ohkuma M."/>
        </authorList>
    </citation>
    <scope>NUCLEOTIDE SEQUENCE</scope>
    <source>
        <strain evidence="2">JCM 3313</strain>
    </source>
</reference>
<proteinExistence type="predicted"/>
<feature type="transmembrane region" description="Helical" evidence="1">
    <location>
        <begin position="69"/>
        <end position="86"/>
    </location>
</feature>
<dbReference type="RefSeq" id="WP_189223072.1">
    <property type="nucleotide sequence ID" value="NZ_BMRG01000003.1"/>
</dbReference>
<dbReference type="AlphaFoldDB" id="A0A918ED97"/>
<evidence type="ECO:0000313" key="2">
    <source>
        <dbReference type="EMBL" id="GGP49294.1"/>
    </source>
</evidence>
<keyword evidence="1" id="KW-1133">Transmembrane helix</keyword>
<feature type="transmembrane region" description="Helical" evidence="1">
    <location>
        <begin position="92"/>
        <end position="113"/>
    </location>
</feature>
<organism evidence="2 3">
    <name type="scientific">Saccharothrix coeruleofusca</name>
    <dbReference type="NCBI Taxonomy" id="33919"/>
    <lineage>
        <taxon>Bacteria</taxon>
        <taxon>Bacillati</taxon>
        <taxon>Actinomycetota</taxon>
        <taxon>Actinomycetes</taxon>
        <taxon>Pseudonocardiales</taxon>
        <taxon>Pseudonocardiaceae</taxon>
        <taxon>Saccharothrix</taxon>
    </lineage>
</organism>
<evidence type="ECO:0000256" key="1">
    <source>
        <dbReference type="SAM" id="Phobius"/>
    </source>
</evidence>
<keyword evidence="3" id="KW-1185">Reference proteome</keyword>
<dbReference type="EMBL" id="BMRG01000003">
    <property type="protein sequence ID" value="GGP49294.1"/>
    <property type="molecule type" value="Genomic_DNA"/>
</dbReference>
<name>A0A918ED97_9PSEU</name>
<protein>
    <submittedName>
        <fullName evidence="2">Uncharacterized protein</fullName>
    </submittedName>
</protein>
<feature type="transmembrane region" description="Helical" evidence="1">
    <location>
        <begin position="12"/>
        <end position="35"/>
    </location>
</feature>
<comment type="caution">
    <text evidence="2">The sequence shown here is derived from an EMBL/GenBank/DDBJ whole genome shotgun (WGS) entry which is preliminary data.</text>
</comment>
<accession>A0A918ED97</accession>
<keyword evidence="1" id="KW-0812">Transmembrane</keyword>
<reference evidence="2" key="1">
    <citation type="journal article" date="2014" name="Int. J. Syst. Evol. Microbiol.">
        <title>Complete genome sequence of Corynebacterium casei LMG S-19264T (=DSM 44701T), isolated from a smear-ripened cheese.</title>
        <authorList>
            <consortium name="US DOE Joint Genome Institute (JGI-PGF)"/>
            <person name="Walter F."/>
            <person name="Albersmeier A."/>
            <person name="Kalinowski J."/>
            <person name="Ruckert C."/>
        </authorList>
    </citation>
    <scope>NUCLEOTIDE SEQUENCE</scope>
    <source>
        <strain evidence="2">JCM 3313</strain>
    </source>
</reference>
<gene>
    <name evidence="2" type="ORF">GCM10010185_21840</name>
</gene>